<keyword evidence="4" id="KW-0186">Copper</keyword>
<dbReference type="FunFam" id="3.90.430.10:FF:000001">
    <property type="entry name" value="Copper fist DNA-binding protein"/>
    <property type="match status" value="1"/>
</dbReference>
<dbReference type="GO" id="GO:0006878">
    <property type="term" value="P:intracellular copper ion homeostasis"/>
    <property type="evidence" value="ECO:0007669"/>
    <property type="project" value="TreeGrafter"/>
</dbReference>
<protein>
    <recommendedName>
        <fullName evidence="9">Copper-fist domain-containing protein</fullName>
    </recommendedName>
</protein>
<evidence type="ECO:0000256" key="7">
    <source>
        <dbReference type="ARBA" id="ARBA00023242"/>
    </source>
</evidence>
<dbReference type="PRINTS" id="PR00617">
    <property type="entry name" value="COPPERFIST"/>
</dbReference>
<evidence type="ECO:0000256" key="6">
    <source>
        <dbReference type="ARBA" id="ARBA00023163"/>
    </source>
</evidence>
<evidence type="ECO:0000259" key="9">
    <source>
        <dbReference type="PROSITE" id="PS50073"/>
    </source>
</evidence>
<dbReference type="InterPro" id="IPR001083">
    <property type="entry name" value="Cu_fist_DNA-bd_dom"/>
</dbReference>
<dbReference type="GO" id="GO:0045944">
    <property type="term" value="P:positive regulation of transcription by RNA polymerase II"/>
    <property type="evidence" value="ECO:0007669"/>
    <property type="project" value="TreeGrafter"/>
</dbReference>
<keyword evidence="5" id="KW-0805">Transcription regulation</keyword>
<feature type="region of interest" description="Disordered" evidence="8">
    <location>
        <begin position="311"/>
        <end position="351"/>
    </location>
</feature>
<evidence type="ECO:0000256" key="1">
    <source>
        <dbReference type="ARBA" id="ARBA00004123"/>
    </source>
</evidence>
<dbReference type="OrthoDB" id="5600085at2759"/>
<dbReference type="GO" id="GO:0000981">
    <property type="term" value="F:DNA-binding transcription factor activity, RNA polymerase II-specific"/>
    <property type="evidence" value="ECO:0007669"/>
    <property type="project" value="TreeGrafter"/>
</dbReference>
<dbReference type="EMBL" id="ML977614">
    <property type="protein sequence ID" value="KAF1997369.1"/>
    <property type="molecule type" value="Genomic_DNA"/>
</dbReference>
<keyword evidence="2" id="KW-0479">Metal-binding</keyword>
<dbReference type="Proteomes" id="UP000799779">
    <property type="component" value="Unassembled WGS sequence"/>
</dbReference>
<dbReference type="InterPro" id="IPR051763">
    <property type="entry name" value="Copper_Homeo_Regul"/>
</dbReference>
<evidence type="ECO:0000313" key="11">
    <source>
        <dbReference type="Proteomes" id="UP000799779"/>
    </source>
</evidence>
<dbReference type="SMART" id="SM00412">
    <property type="entry name" value="Cu_FIST"/>
    <property type="match status" value="1"/>
</dbReference>
<dbReference type="GO" id="GO:0000978">
    <property type="term" value="F:RNA polymerase II cis-regulatory region sequence-specific DNA binding"/>
    <property type="evidence" value="ECO:0007669"/>
    <property type="project" value="TreeGrafter"/>
</dbReference>
<feature type="region of interest" description="Disordered" evidence="8">
    <location>
        <begin position="54"/>
        <end position="81"/>
    </location>
</feature>
<keyword evidence="6" id="KW-0804">Transcription</keyword>
<dbReference type="PROSITE" id="PS50073">
    <property type="entry name" value="COPPER_FIST_2"/>
    <property type="match status" value="1"/>
</dbReference>
<keyword evidence="11" id="KW-1185">Reference proteome</keyword>
<feature type="compositionally biased region" description="Polar residues" evidence="8">
    <location>
        <begin position="328"/>
        <end position="343"/>
    </location>
</feature>
<dbReference type="PANTHER" id="PTHR28088">
    <property type="entry name" value="TRANSCRIPTIONAL ACTIVATOR HAA1-RELATED"/>
    <property type="match status" value="1"/>
</dbReference>
<dbReference type="GO" id="GO:0005507">
    <property type="term" value="F:copper ion binding"/>
    <property type="evidence" value="ECO:0007669"/>
    <property type="project" value="InterPro"/>
</dbReference>
<organism evidence="10 11">
    <name type="scientific">Amniculicola lignicola CBS 123094</name>
    <dbReference type="NCBI Taxonomy" id="1392246"/>
    <lineage>
        <taxon>Eukaryota</taxon>
        <taxon>Fungi</taxon>
        <taxon>Dikarya</taxon>
        <taxon>Ascomycota</taxon>
        <taxon>Pezizomycotina</taxon>
        <taxon>Dothideomycetes</taxon>
        <taxon>Pleosporomycetidae</taxon>
        <taxon>Pleosporales</taxon>
        <taxon>Amniculicolaceae</taxon>
        <taxon>Amniculicola</taxon>
    </lineage>
</organism>
<dbReference type="Gene3D" id="3.90.430.10">
    <property type="entry name" value="Copper fist DNA-binding domain"/>
    <property type="match status" value="1"/>
</dbReference>
<feature type="domain" description="Copper-fist" evidence="9">
    <location>
        <begin position="1"/>
        <end position="40"/>
    </location>
</feature>
<feature type="compositionally biased region" description="Basic and acidic residues" evidence="8">
    <location>
        <begin position="57"/>
        <end position="78"/>
    </location>
</feature>
<keyword evidence="3" id="KW-0862">Zinc</keyword>
<dbReference type="SMART" id="SM01090">
    <property type="entry name" value="Copper-fist"/>
    <property type="match status" value="1"/>
</dbReference>
<evidence type="ECO:0000256" key="5">
    <source>
        <dbReference type="ARBA" id="ARBA00023015"/>
    </source>
</evidence>
<evidence type="ECO:0000256" key="4">
    <source>
        <dbReference type="ARBA" id="ARBA00023008"/>
    </source>
</evidence>
<dbReference type="AlphaFoldDB" id="A0A6A5W9B2"/>
<evidence type="ECO:0000256" key="3">
    <source>
        <dbReference type="ARBA" id="ARBA00022833"/>
    </source>
</evidence>
<evidence type="ECO:0000313" key="10">
    <source>
        <dbReference type="EMBL" id="KAF1997369.1"/>
    </source>
</evidence>
<dbReference type="PANTHER" id="PTHR28088:SF5">
    <property type="entry name" value="TRANSCRIPTIONAL ACTIVATOR HAA1-RELATED"/>
    <property type="match status" value="1"/>
</dbReference>
<dbReference type="GO" id="GO:0005634">
    <property type="term" value="C:nucleus"/>
    <property type="evidence" value="ECO:0007669"/>
    <property type="project" value="UniProtKB-SubCell"/>
</dbReference>
<dbReference type="GO" id="GO:0006879">
    <property type="term" value="P:intracellular iron ion homeostasis"/>
    <property type="evidence" value="ECO:0007669"/>
    <property type="project" value="TreeGrafter"/>
</dbReference>
<comment type="subcellular location">
    <subcellularLocation>
        <location evidence="1">Nucleus</location>
    </subcellularLocation>
</comment>
<feature type="region of interest" description="Disordered" evidence="8">
    <location>
        <begin position="242"/>
        <end position="266"/>
    </location>
</feature>
<dbReference type="Pfam" id="PF00649">
    <property type="entry name" value="Copper-fist"/>
    <property type="match status" value="1"/>
</dbReference>
<gene>
    <name evidence="10" type="ORF">P154DRAFT_441394</name>
</gene>
<dbReference type="InterPro" id="IPR036395">
    <property type="entry name" value="Cu_fist_DNA-bd_dom_sf"/>
</dbReference>
<reference evidence="10" key="1">
    <citation type="journal article" date="2020" name="Stud. Mycol.">
        <title>101 Dothideomycetes genomes: a test case for predicting lifestyles and emergence of pathogens.</title>
        <authorList>
            <person name="Haridas S."/>
            <person name="Albert R."/>
            <person name="Binder M."/>
            <person name="Bloem J."/>
            <person name="Labutti K."/>
            <person name="Salamov A."/>
            <person name="Andreopoulos B."/>
            <person name="Baker S."/>
            <person name="Barry K."/>
            <person name="Bills G."/>
            <person name="Bluhm B."/>
            <person name="Cannon C."/>
            <person name="Castanera R."/>
            <person name="Culley D."/>
            <person name="Daum C."/>
            <person name="Ezra D."/>
            <person name="Gonzalez J."/>
            <person name="Henrissat B."/>
            <person name="Kuo A."/>
            <person name="Liang C."/>
            <person name="Lipzen A."/>
            <person name="Lutzoni F."/>
            <person name="Magnuson J."/>
            <person name="Mondo S."/>
            <person name="Nolan M."/>
            <person name="Ohm R."/>
            <person name="Pangilinan J."/>
            <person name="Park H.-J."/>
            <person name="Ramirez L."/>
            <person name="Alfaro M."/>
            <person name="Sun H."/>
            <person name="Tritt A."/>
            <person name="Yoshinaga Y."/>
            <person name="Zwiers L.-H."/>
            <person name="Turgeon B."/>
            <person name="Goodwin S."/>
            <person name="Spatafora J."/>
            <person name="Crous P."/>
            <person name="Grigoriev I."/>
        </authorList>
    </citation>
    <scope>NUCLEOTIDE SEQUENCE</scope>
    <source>
        <strain evidence="10">CBS 123094</strain>
    </source>
</reference>
<name>A0A6A5W9B2_9PLEO</name>
<keyword evidence="7" id="KW-0539">Nucleus</keyword>
<sequence length="476" mass="51197">MPVIDGEKWACSSCIKGHRVSGCLHSDRELFHINPKGRPVKQCEHCRGARKSKSHHAKCDCGDKKDKHKDKGDAKGENHASASAEDFSNHAAASETGCCCHSGSKCICGVKKESLDLKLDTGKHTLHGARAKPKLTSTVSESTLTVFANGHHKPCHRNNNTAHVSGMPYKIPRPHTLHGPAAFAAFTQGSSNQRAMDTLSVSNNEFYTMFGSSDRAIDGLSNASLTSALDGTQDALFTSQCSTYGQDSNSPSESQQSDNFGTQQWPWMSSNVAPLNRNFGFGSLSTSPSQDCLPNLDTDWAIPSAGLNPWSPADLPLDPSKLRDSLRQPISHSGESKQSIPGLTTSSSTHSEIEESNFFGGDFDFAKNPPSAVSVSESLFWEDNPVFGLGTSAPSEALSAPTSMPTSTVTHRPRVDLEIAENDLNVTPVTMTSAADYGETRAIAMPNDDAVSTDPWMMDNNFGGFNTPDLGYNNWV</sequence>
<proteinExistence type="predicted"/>
<evidence type="ECO:0000256" key="8">
    <source>
        <dbReference type="SAM" id="MobiDB-lite"/>
    </source>
</evidence>
<accession>A0A6A5W9B2</accession>
<evidence type="ECO:0000256" key="2">
    <source>
        <dbReference type="ARBA" id="ARBA00022723"/>
    </source>
</evidence>
<dbReference type="SUPFAM" id="SSF57879">
    <property type="entry name" value="Zinc domain conserved in yeast copper-regulated transcription factors"/>
    <property type="match status" value="1"/>
</dbReference>